<dbReference type="PANTHER" id="PTHR34987:SF6">
    <property type="entry name" value="ALPHA-L-RHAMNOSIDASE SIX-HAIRPIN GLYCOSIDASE DOMAIN-CONTAINING PROTEIN"/>
    <property type="match status" value="1"/>
</dbReference>
<dbReference type="GO" id="GO:0005975">
    <property type="term" value="P:carbohydrate metabolic process"/>
    <property type="evidence" value="ECO:0007669"/>
    <property type="project" value="InterPro"/>
</dbReference>
<feature type="domain" description="Alpha-L-rhamnosidase six-hairpin glycosidase" evidence="1">
    <location>
        <begin position="245"/>
        <end position="309"/>
    </location>
</feature>
<reference evidence="2" key="1">
    <citation type="submission" date="2024-02" db="EMBL/GenBank/DDBJ databases">
        <title>Tomenella chthoni gen. nov. sp. nov., a member of the family Jonesiaceae isolated from bat guano.</title>
        <authorList>
            <person name="Miller S.L."/>
            <person name="King J."/>
            <person name="Sankaranarayanan K."/>
            <person name="Lawson P.A."/>
        </authorList>
    </citation>
    <scope>NUCLEOTIDE SEQUENCE</scope>
    <source>
        <strain evidence="2">BS-20</strain>
    </source>
</reference>
<evidence type="ECO:0000313" key="2">
    <source>
        <dbReference type="EMBL" id="XBH20915.1"/>
    </source>
</evidence>
<dbReference type="InterPro" id="IPR012341">
    <property type="entry name" value="6hp_glycosidase-like_sf"/>
</dbReference>
<evidence type="ECO:0000259" key="1">
    <source>
        <dbReference type="Pfam" id="PF17389"/>
    </source>
</evidence>
<dbReference type="SUPFAM" id="SSF48208">
    <property type="entry name" value="Six-hairpin glycosidases"/>
    <property type="match status" value="1"/>
</dbReference>
<dbReference type="InterPro" id="IPR008928">
    <property type="entry name" value="6-hairpin_glycosidase_sf"/>
</dbReference>
<dbReference type="Pfam" id="PF17389">
    <property type="entry name" value="Bac_rhamnosid6H"/>
    <property type="match status" value="1"/>
</dbReference>
<organism evidence="2">
    <name type="scientific">Jonesiaceae bacterium BS-20</name>
    <dbReference type="NCBI Taxonomy" id="3120821"/>
    <lineage>
        <taxon>Bacteria</taxon>
        <taxon>Bacillati</taxon>
        <taxon>Actinomycetota</taxon>
        <taxon>Actinomycetes</taxon>
        <taxon>Micrococcales</taxon>
        <taxon>Jonesiaceae</taxon>
    </lineage>
</organism>
<proteinExistence type="predicted"/>
<dbReference type="Gene3D" id="1.50.10.10">
    <property type="match status" value="1"/>
</dbReference>
<sequence length="646" mass="71777">MLKDNGLWWYQEFQFEAGLIDRLVREGFESNQYVDYALNFAKPKAQGTFRKDFESAQTLELRSNGYMEIFVDEVFLAAAEGSYAVELQNNRSEVQVIVKNRNSDSVALSEVSCSPDDPWFVLEVAGNLSRAQKRRGGTRAPHLVDEPITTTTMERVLPGLFRLEFPALGRPVLYCEARPEIVVGESKEEALSDLSTTETVVEVIALQPGVWTTKNRVASLYLRVVGESPAQIDFEEHRRCGELHGAFASSDNVLNRIWQISANTLALTRQGLLMDGIKRDRMPWAGDHALVVHTNAYTYFDAEIMADSLTSLGQPEVGFVNGIADYSLWWVIASNQYRRYFGEDEHVIRTGPMVNRMLLGLQKYVSSDGIFRPVADPSSFPPAGPTATFLDWGVEVDQGVDLTALQILYCWALEAGAEFLSQSDPDSAQTWSAKAILLRDIILKSAWNRDTNEWIDQLNHGQGLSFHANILGQLSGLNPMNISFIQADNAGSSTPFMEFFRLLALGEAKHRYEAVQELRTRWGVFVENGSATAWEDFGGSGESDYEMYGRPFGKSLSHGWGSGPAALLPILIFGAKPLSAGWETFTVEVDLVDLEWASATVPTPLGLINMWADTQHLKVSVEGVNVLQIGGQSWRGPGEFSFPRAS</sequence>
<protein>
    <recommendedName>
        <fullName evidence="1">Alpha-L-rhamnosidase six-hairpin glycosidase domain-containing protein</fullName>
    </recommendedName>
</protein>
<accession>A0AAU7DV17</accession>
<dbReference type="EMBL" id="CP146203">
    <property type="protein sequence ID" value="XBH20915.1"/>
    <property type="molecule type" value="Genomic_DNA"/>
</dbReference>
<name>A0AAU7DV17_9MICO</name>
<gene>
    <name evidence="2" type="ORF">V5R04_11900</name>
</gene>
<dbReference type="AlphaFoldDB" id="A0AAU7DV17"/>
<dbReference type="Gene3D" id="2.60.420.10">
    <property type="entry name" value="Maltose phosphorylase, domain 3"/>
    <property type="match status" value="1"/>
</dbReference>
<dbReference type="InterPro" id="IPR035396">
    <property type="entry name" value="Bac_rhamnosid6H"/>
</dbReference>
<dbReference type="PANTHER" id="PTHR34987">
    <property type="entry name" value="C, PUTATIVE (AFU_ORTHOLOGUE AFUA_3G02880)-RELATED"/>
    <property type="match status" value="1"/>
</dbReference>